<reference evidence="1 2" key="1">
    <citation type="submission" date="2023-07" db="EMBL/GenBank/DDBJ databases">
        <title>Sorghum-associated microbial communities from plants grown in Nebraska, USA.</title>
        <authorList>
            <person name="Schachtman D."/>
        </authorList>
    </citation>
    <scope>NUCLEOTIDE SEQUENCE [LARGE SCALE GENOMIC DNA]</scope>
    <source>
        <strain evidence="1 2">BE143</strain>
    </source>
</reference>
<dbReference type="EMBL" id="JAVDUG010000004">
    <property type="protein sequence ID" value="MDR6779391.1"/>
    <property type="molecule type" value="Genomic_DNA"/>
</dbReference>
<dbReference type="Proteomes" id="UP001266807">
    <property type="component" value="Unassembled WGS sequence"/>
</dbReference>
<comment type="caution">
    <text evidence="1">The sequence shown here is derived from an EMBL/GenBank/DDBJ whole genome shotgun (WGS) entry which is preliminary data.</text>
</comment>
<proteinExistence type="predicted"/>
<keyword evidence="2" id="KW-1185">Reference proteome</keyword>
<gene>
    <name evidence="1" type="ORF">J2W98_003671</name>
</gene>
<accession>A0ABU1QIB6</accession>
<organism evidence="1 2">
    <name type="scientific">Paenibacillus peoriae</name>
    <dbReference type="NCBI Taxonomy" id="59893"/>
    <lineage>
        <taxon>Bacteria</taxon>
        <taxon>Bacillati</taxon>
        <taxon>Bacillota</taxon>
        <taxon>Bacilli</taxon>
        <taxon>Bacillales</taxon>
        <taxon>Paenibacillaceae</taxon>
        <taxon>Paenibacillus</taxon>
    </lineage>
</organism>
<sequence>MTYIEELDEIWDKALKENPCPCQNDDKWEQETSGRIKCSRCEQTVTESKTRTLQREIKRIRG</sequence>
<name>A0ABU1QIB6_9BACL</name>
<evidence type="ECO:0000313" key="1">
    <source>
        <dbReference type="EMBL" id="MDR6779391.1"/>
    </source>
</evidence>
<protein>
    <submittedName>
        <fullName evidence="1">Uncharacterized protein</fullName>
    </submittedName>
</protein>
<evidence type="ECO:0000313" key="2">
    <source>
        <dbReference type="Proteomes" id="UP001266807"/>
    </source>
</evidence>